<gene>
    <name evidence="2" type="ORF">Sru01_33710</name>
</gene>
<dbReference type="Proteomes" id="UP000655287">
    <property type="component" value="Unassembled WGS sequence"/>
</dbReference>
<feature type="compositionally biased region" description="Basic and acidic residues" evidence="1">
    <location>
        <begin position="37"/>
        <end position="52"/>
    </location>
</feature>
<feature type="compositionally biased region" description="Basic and acidic residues" evidence="1">
    <location>
        <begin position="73"/>
        <end position="84"/>
    </location>
</feature>
<dbReference type="EMBL" id="BOOU01000048">
    <property type="protein sequence ID" value="GII78389.1"/>
    <property type="molecule type" value="Genomic_DNA"/>
</dbReference>
<accession>A0A919V043</accession>
<evidence type="ECO:0000313" key="3">
    <source>
        <dbReference type="Proteomes" id="UP000655287"/>
    </source>
</evidence>
<dbReference type="AlphaFoldDB" id="A0A919V043"/>
<name>A0A919V043_9ACTN</name>
<feature type="region of interest" description="Disordered" evidence="1">
    <location>
        <begin position="1"/>
        <end position="20"/>
    </location>
</feature>
<keyword evidence="3" id="KW-1185">Reference proteome</keyword>
<comment type="caution">
    <text evidence="2">The sequence shown here is derived from an EMBL/GenBank/DDBJ whole genome shotgun (WGS) entry which is preliminary data.</text>
</comment>
<feature type="compositionally biased region" description="Gly residues" evidence="1">
    <location>
        <begin position="105"/>
        <end position="115"/>
    </location>
</feature>
<feature type="compositionally biased region" description="Low complexity" evidence="1">
    <location>
        <begin position="94"/>
        <end position="104"/>
    </location>
</feature>
<dbReference type="RefSeq" id="WP_203985861.1">
    <property type="nucleotide sequence ID" value="NZ_BOOU01000048.1"/>
</dbReference>
<sequence>MSEQPSGGRPDLAGLRARVRRQVIMAGDRAFESPPRGGERPPRVVSDAEREGVPPTDTGARPPLGVGPSSSARAERTARRGEPGRRRHGRHGPAGRPHGTAEPGHGTGVGGGTVQGEGPYLPPGDQAG</sequence>
<protein>
    <submittedName>
        <fullName evidence="2">Uncharacterized protein</fullName>
    </submittedName>
</protein>
<feature type="region of interest" description="Disordered" evidence="1">
    <location>
        <begin position="25"/>
        <end position="128"/>
    </location>
</feature>
<proteinExistence type="predicted"/>
<reference evidence="2" key="1">
    <citation type="submission" date="2021-01" db="EMBL/GenBank/DDBJ databases">
        <title>Whole genome shotgun sequence of Sphaerisporangium rufum NBRC 109079.</title>
        <authorList>
            <person name="Komaki H."/>
            <person name="Tamura T."/>
        </authorList>
    </citation>
    <scope>NUCLEOTIDE SEQUENCE</scope>
    <source>
        <strain evidence="2">NBRC 109079</strain>
    </source>
</reference>
<organism evidence="2 3">
    <name type="scientific">Sphaerisporangium rufum</name>
    <dbReference type="NCBI Taxonomy" id="1381558"/>
    <lineage>
        <taxon>Bacteria</taxon>
        <taxon>Bacillati</taxon>
        <taxon>Actinomycetota</taxon>
        <taxon>Actinomycetes</taxon>
        <taxon>Streptosporangiales</taxon>
        <taxon>Streptosporangiaceae</taxon>
        <taxon>Sphaerisporangium</taxon>
    </lineage>
</organism>
<evidence type="ECO:0000313" key="2">
    <source>
        <dbReference type="EMBL" id="GII78389.1"/>
    </source>
</evidence>
<evidence type="ECO:0000256" key="1">
    <source>
        <dbReference type="SAM" id="MobiDB-lite"/>
    </source>
</evidence>